<sequence>VIAETIKRLSSQHDLVFTSGGIGPTHDDITYSAIAKTYSLPLTLDKETCQLMEISSKKRFPDWELTEARKRMALFPEPSIKLRPDNAFWVPVVVVNKNIHILPGIPRLFEGLMNSLKPHFQQLVGDQKRYYRLQVATKLGEGDIAPFLTQVQDKVKDIKIGSYPKWGLENGVRVVVSIVGKDHDQVEITSQEIMKGIEGWTYK</sequence>
<feature type="domain" description="MoaB/Mog" evidence="1">
    <location>
        <begin position="2"/>
        <end position="116"/>
    </location>
</feature>
<evidence type="ECO:0000259" key="1">
    <source>
        <dbReference type="Pfam" id="PF00994"/>
    </source>
</evidence>
<evidence type="ECO:0000313" key="3">
    <source>
        <dbReference type="EMBL" id="RCH85169.1"/>
    </source>
</evidence>
<dbReference type="PANTHER" id="PTHR47675">
    <property type="entry name" value="MOLYBDOPTERIN BINDING DOMAIN PROTEIN (AFU_ORTHOLOGUE AFUA_5G11210)"/>
    <property type="match status" value="1"/>
</dbReference>
<dbReference type="InterPro" id="IPR056596">
    <property type="entry name" value="FLAD1_M"/>
</dbReference>
<evidence type="ECO:0000259" key="2">
    <source>
        <dbReference type="Pfam" id="PF24102"/>
    </source>
</evidence>
<dbReference type="Gene3D" id="3.40.980.10">
    <property type="entry name" value="MoaB/Mog-like domain"/>
    <property type="match status" value="1"/>
</dbReference>
<dbReference type="InterPro" id="IPR001453">
    <property type="entry name" value="MoaB/Mog_dom"/>
</dbReference>
<gene>
    <name evidence="3" type="ORF">CU098_009245</name>
</gene>
<dbReference type="PANTHER" id="PTHR47675:SF1">
    <property type="entry name" value="MOLYBDOPTERIN BINDING DOMAIN PROTEIN (AFU_ORTHOLOGUE AFUA_5G11210)"/>
    <property type="match status" value="1"/>
</dbReference>
<name>A0A367J5P5_RHIST</name>
<dbReference type="OrthoDB" id="448496at2759"/>
<dbReference type="AlphaFoldDB" id="A0A367J5P5"/>
<dbReference type="Pfam" id="PF00994">
    <property type="entry name" value="MoCF_biosynth"/>
    <property type="match status" value="1"/>
</dbReference>
<dbReference type="Proteomes" id="UP000253551">
    <property type="component" value="Unassembled WGS sequence"/>
</dbReference>
<organism evidence="3 4">
    <name type="scientific">Rhizopus stolonifer</name>
    <name type="common">Rhizopus nigricans</name>
    <dbReference type="NCBI Taxonomy" id="4846"/>
    <lineage>
        <taxon>Eukaryota</taxon>
        <taxon>Fungi</taxon>
        <taxon>Fungi incertae sedis</taxon>
        <taxon>Mucoromycota</taxon>
        <taxon>Mucoromycotina</taxon>
        <taxon>Mucoromycetes</taxon>
        <taxon>Mucorales</taxon>
        <taxon>Mucorineae</taxon>
        <taxon>Rhizopodaceae</taxon>
        <taxon>Rhizopus</taxon>
    </lineage>
</organism>
<feature type="non-terminal residue" evidence="3">
    <location>
        <position position="1"/>
    </location>
</feature>
<dbReference type="STRING" id="4846.A0A367J5P5"/>
<comment type="caution">
    <text evidence="3">The sequence shown here is derived from an EMBL/GenBank/DDBJ whole genome shotgun (WGS) entry which is preliminary data.</text>
</comment>
<accession>A0A367J5P5</accession>
<reference evidence="3 4" key="1">
    <citation type="journal article" date="2018" name="G3 (Bethesda)">
        <title>Phylogenetic and Phylogenomic Definition of Rhizopus Species.</title>
        <authorList>
            <person name="Gryganskyi A.P."/>
            <person name="Golan J."/>
            <person name="Dolatabadi S."/>
            <person name="Mondo S."/>
            <person name="Robb S."/>
            <person name="Idnurm A."/>
            <person name="Muszewska A."/>
            <person name="Steczkiewicz K."/>
            <person name="Masonjones S."/>
            <person name="Liao H.L."/>
            <person name="Gajdeczka M.T."/>
            <person name="Anike F."/>
            <person name="Vuek A."/>
            <person name="Anishchenko I.M."/>
            <person name="Voigt K."/>
            <person name="de Hoog G.S."/>
            <person name="Smith M.E."/>
            <person name="Heitman J."/>
            <person name="Vilgalys R."/>
            <person name="Stajich J.E."/>
        </authorList>
    </citation>
    <scope>NUCLEOTIDE SEQUENCE [LARGE SCALE GENOMIC DNA]</scope>
    <source>
        <strain evidence="3 4">LSU 92-RS-03</strain>
    </source>
</reference>
<dbReference type="SUPFAM" id="SSF53218">
    <property type="entry name" value="Molybdenum cofactor biosynthesis proteins"/>
    <property type="match status" value="1"/>
</dbReference>
<protein>
    <submittedName>
        <fullName evidence="3">Uncharacterized protein</fullName>
    </submittedName>
</protein>
<dbReference type="InterPro" id="IPR036425">
    <property type="entry name" value="MoaB/Mog-like_dom_sf"/>
</dbReference>
<evidence type="ECO:0000313" key="4">
    <source>
        <dbReference type="Proteomes" id="UP000253551"/>
    </source>
</evidence>
<dbReference type="Pfam" id="PF24102">
    <property type="entry name" value="FLAD1_M"/>
    <property type="match status" value="1"/>
</dbReference>
<dbReference type="GO" id="GO:0042726">
    <property type="term" value="P:flavin-containing compound metabolic process"/>
    <property type="evidence" value="ECO:0007669"/>
    <property type="project" value="TreeGrafter"/>
</dbReference>
<dbReference type="GO" id="GO:0047884">
    <property type="term" value="F:FAD diphosphatase activity"/>
    <property type="evidence" value="ECO:0007669"/>
    <property type="project" value="TreeGrafter"/>
</dbReference>
<feature type="domain" description="FAD synthase middle" evidence="2">
    <location>
        <begin position="131"/>
        <end position="198"/>
    </location>
</feature>
<proteinExistence type="predicted"/>
<dbReference type="EMBL" id="PJQM01004242">
    <property type="protein sequence ID" value="RCH85169.1"/>
    <property type="molecule type" value="Genomic_DNA"/>
</dbReference>
<keyword evidence="4" id="KW-1185">Reference proteome</keyword>